<dbReference type="EMBL" id="CM047949">
    <property type="protein sequence ID" value="KAI9896111.1"/>
    <property type="molecule type" value="Genomic_DNA"/>
</dbReference>
<gene>
    <name evidence="1" type="ORF">N3K66_009011</name>
</gene>
<evidence type="ECO:0000313" key="2">
    <source>
        <dbReference type="Proteomes" id="UP001163324"/>
    </source>
</evidence>
<reference evidence="1" key="1">
    <citation type="submission" date="2022-10" db="EMBL/GenBank/DDBJ databases">
        <title>Complete Genome of Trichothecium roseum strain YXFP-22015, a Plant Pathogen Isolated from Citrus.</title>
        <authorList>
            <person name="Wang Y."/>
            <person name="Zhu L."/>
        </authorList>
    </citation>
    <scope>NUCLEOTIDE SEQUENCE</scope>
    <source>
        <strain evidence="1">YXFP-22015</strain>
    </source>
</reference>
<accession>A0ACC0UPT1</accession>
<sequence>MPLKVLVCGGGCSGSALAFWLSRLGHDVTVVEHHAAAQHAAGGLIDVGPHGAQVLERMGLLPVVREYFVPPSDTAFVDAGGQVKGTIAAAGGGGGCRSRYEIARGSLVKALYGATADRARWVFGKTVEGFDEGPDGVTVSFSDGDMQRYDMLVGADGQDSLVRRGMAGKGVGEGEGEGEDPRVRVGVYEAYWSVPRTNDDIVSASGDGKTATYHAPGGRVMTARTHGGAGRTQVRFLLRDDAGLAAAHAGRCSGTQQQEFVEERFADAGWQAGRFLAGMRMADDFYCREAVVVRTQRGRGRQRSVASASGSEGGRVVLVGDAAHCSAGAEAVFAGVGGGGGRGGAGGVGLVGAYVLAGQMARTPGDLKAATEAYGVVIRPFVDEVQGWTGRGGGGVGVGVGGEKMLGTVRRCAMPMGEWGVCVLRVVLAVACFLRVPELLARLMLLLPLSLDVSGGGGGGGERWKMPEYLELQGEKMG</sequence>
<organism evidence="1 2">
    <name type="scientific">Trichothecium roseum</name>
    <dbReference type="NCBI Taxonomy" id="47278"/>
    <lineage>
        <taxon>Eukaryota</taxon>
        <taxon>Fungi</taxon>
        <taxon>Dikarya</taxon>
        <taxon>Ascomycota</taxon>
        <taxon>Pezizomycotina</taxon>
        <taxon>Sordariomycetes</taxon>
        <taxon>Hypocreomycetidae</taxon>
        <taxon>Hypocreales</taxon>
        <taxon>Hypocreales incertae sedis</taxon>
        <taxon>Trichothecium</taxon>
    </lineage>
</organism>
<dbReference type="Proteomes" id="UP001163324">
    <property type="component" value="Chromosome 10"/>
</dbReference>
<protein>
    <submittedName>
        <fullName evidence="1">Uncharacterized protein</fullName>
    </submittedName>
</protein>
<evidence type="ECO:0000313" key="1">
    <source>
        <dbReference type="EMBL" id="KAI9896111.1"/>
    </source>
</evidence>
<comment type="caution">
    <text evidence="1">The sequence shown here is derived from an EMBL/GenBank/DDBJ whole genome shotgun (WGS) entry which is preliminary data.</text>
</comment>
<name>A0ACC0UPT1_9HYPO</name>
<proteinExistence type="predicted"/>
<keyword evidence="2" id="KW-1185">Reference proteome</keyword>